<keyword evidence="6 7" id="KW-0472">Membrane</keyword>
<dbReference type="PANTHER" id="PTHR23508">
    <property type="entry name" value="CARBOXYLIC ACID TRANSPORTER PROTEIN HOMOLOG"/>
    <property type="match status" value="1"/>
</dbReference>
<evidence type="ECO:0000256" key="3">
    <source>
        <dbReference type="ARBA" id="ARBA00022448"/>
    </source>
</evidence>
<keyword evidence="4 7" id="KW-0812">Transmembrane</keyword>
<feature type="transmembrane region" description="Helical" evidence="7">
    <location>
        <begin position="280"/>
        <end position="300"/>
    </location>
</feature>
<evidence type="ECO:0000313" key="9">
    <source>
        <dbReference type="EMBL" id="KAK6335234.1"/>
    </source>
</evidence>
<keyword evidence="10" id="KW-1185">Reference proteome</keyword>
<evidence type="ECO:0000256" key="1">
    <source>
        <dbReference type="ARBA" id="ARBA00004141"/>
    </source>
</evidence>
<dbReference type="FunFam" id="1.20.1250.20:FF:000140">
    <property type="entry name" value="Putative MFS phospholipid transporter"/>
    <property type="match status" value="1"/>
</dbReference>
<dbReference type="Proteomes" id="UP001313282">
    <property type="component" value="Unassembled WGS sequence"/>
</dbReference>
<comment type="caution">
    <text evidence="9">The sequence shown here is derived from an EMBL/GenBank/DDBJ whole genome shotgun (WGS) entry which is preliminary data.</text>
</comment>
<dbReference type="PANTHER" id="PTHR23508:SF10">
    <property type="entry name" value="CARBOXYLIC ACID TRANSPORTER PROTEIN HOMOLOG"/>
    <property type="match status" value="1"/>
</dbReference>
<keyword evidence="3" id="KW-0813">Transport</keyword>
<dbReference type="Pfam" id="PF00083">
    <property type="entry name" value="Sugar_tr"/>
    <property type="match status" value="2"/>
</dbReference>
<reference evidence="9 10" key="1">
    <citation type="submission" date="2019-10" db="EMBL/GenBank/DDBJ databases">
        <authorList>
            <person name="Palmer J.M."/>
        </authorList>
    </citation>
    <scope>NUCLEOTIDE SEQUENCE [LARGE SCALE GENOMIC DNA]</scope>
    <source>
        <strain evidence="9 10">TWF718</strain>
    </source>
</reference>
<dbReference type="PROSITE" id="PS50850">
    <property type="entry name" value="MFS"/>
    <property type="match status" value="1"/>
</dbReference>
<accession>A0AAN8RBA0</accession>
<dbReference type="GO" id="GO:0005886">
    <property type="term" value="C:plasma membrane"/>
    <property type="evidence" value="ECO:0007669"/>
    <property type="project" value="TreeGrafter"/>
</dbReference>
<comment type="subcellular location">
    <subcellularLocation>
        <location evidence="1">Membrane</location>
        <topology evidence="1">Multi-pass membrane protein</topology>
    </subcellularLocation>
</comment>
<dbReference type="AlphaFoldDB" id="A0AAN8RBA0"/>
<feature type="transmembrane region" description="Helical" evidence="7">
    <location>
        <begin position="229"/>
        <end position="251"/>
    </location>
</feature>
<dbReference type="EMBL" id="JAVHNR010000008">
    <property type="protein sequence ID" value="KAK6335234.1"/>
    <property type="molecule type" value="Genomic_DNA"/>
</dbReference>
<feature type="transmembrane region" description="Helical" evidence="7">
    <location>
        <begin position="85"/>
        <end position="107"/>
    </location>
</feature>
<evidence type="ECO:0000256" key="5">
    <source>
        <dbReference type="ARBA" id="ARBA00022989"/>
    </source>
</evidence>
<evidence type="ECO:0000313" key="10">
    <source>
        <dbReference type="Proteomes" id="UP001313282"/>
    </source>
</evidence>
<evidence type="ECO:0000259" key="8">
    <source>
        <dbReference type="PROSITE" id="PS50850"/>
    </source>
</evidence>
<feature type="transmembrane region" description="Helical" evidence="7">
    <location>
        <begin position="337"/>
        <end position="355"/>
    </location>
</feature>
<evidence type="ECO:0000256" key="6">
    <source>
        <dbReference type="ARBA" id="ARBA00023136"/>
    </source>
</evidence>
<evidence type="ECO:0000256" key="2">
    <source>
        <dbReference type="ARBA" id="ARBA00010992"/>
    </source>
</evidence>
<protein>
    <recommendedName>
        <fullName evidence="8">Major facilitator superfamily (MFS) profile domain-containing protein</fullName>
    </recommendedName>
</protein>
<feature type="transmembrane region" description="Helical" evidence="7">
    <location>
        <begin position="156"/>
        <end position="183"/>
    </location>
</feature>
<feature type="transmembrane region" description="Helical" evidence="7">
    <location>
        <begin position="312"/>
        <end position="331"/>
    </location>
</feature>
<sequence>MSEGALATRSKWQVLMPVIVCGSGLFSDGYLNGVIGTVNTLLGRLYGDEYKNSPAQSNVSSIAFAGTIIGMLAFGWISDNCSRKVGMVASTIILIVFATLCAGAYGAGGSVGGLLAALTAYRFLLGIGIGGEYPAGSVACSEATGEIKSGHRNRWFIIFTNVMIDFGFVIAAFAPLCVLWIFGMDRLNVVWRVSLGLGVIPPLSIMYLRTKLEEPEQFKKETMKDAKTPWLLILKFYWWRLTIISLIWFIYDFSAYSFGIYGSSILSIILGEQEALYKPFGWNVVLNLFYIPGAVAGSFISDWLGAREALTLGLTLQGFVGLIMAGCYGKLATPDHIAAFVVVYGVFLTLGEMGAGDNIGLLASKSSATAIRGQFYGVAAAIGKLGAFVGTYIFPIIIKSAGGKGTVKGNQAPFWVSSALCLVSALMAWFCLPHIGQDTITEEDVAFREYLTANGYDTSQMGVKELRGEKLDDNNSADGVKATIKEEEKFETIPM</sequence>
<feature type="domain" description="Major facilitator superfamily (MFS) profile" evidence="8">
    <location>
        <begin position="17"/>
        <end position="436"/>
    </location>
</feature>
<feature type="transmembrane region" description="Helical" evidence="7">
    <location>
        <begin position="375"/>
        <end position="394"/>
    </location>
</feature>
<dbReference type="InterPro" id="IPR005828">
    <property type="entry name" value="MFS_sugar_transport-like"/>
</dbReference>
<comment type="similarity">
    <text evidence="2">Belongs to the major facilitator superfamily. Sugar transporter (TC 2.A.1.1) family.</text>
</comment>
<feature type="transmembrane region" description="Helical" evidence="7">
    <location>
        <begin position="55"/>
        <end position="78"/>
    </location>
</feature>
<organism evidence="9 10">
    <name type="scientific">Orbilia javanica</name>
    <dbReference type="NCBI Taxonomy" id="47235"/>
    <lineage>
        <taxon>Eukaryota</taxon>
        <taxon>Fungi</taxon>
        <taxon>Dikarya</taxon>
        <taxon>Ascomycota</taxon>
        <taxon>Pezizomycotina</taxon>
        <taxon>Orbiliomycetes</taxon>
        <taxon>Orbiliales</taxon>
        <taxon>Orbiliaceae</taxon>
        <taxon>Orbilia</taxon>
    </lineage>
</organism>
<dbReference type="GO" id="GO:0046943">
    <property type="term" value="F:carboxylic acid transmembrane transporter activity"/>
    <property type="evidence" value="ECO:0007669"/>
    <property type="project" value="TreeGrafter"/>
</dbReference>
<evidence type="ECO:0000256" key="4">
    <source>
        <dbReference type="ARBA" id="ARBA00022692"/>
    </source>
</evidence>
<feature type="transmembrane region" description="Helical" evidence="7">
    <location>
        <begin position="12"/>
        <end position="35"/>
    </location>
</feature>
<proteinExistence type="inferred from homology"/>
<keyword evidence="5 7" id="KW-1133">Transmembrane helix</keyword>
<feature type="transmembrane region" description="Helical" evidence="7">
    <location>
        <begin position="414"/>
        <end position="432"/>
    </location>
</feature>
<name>A0AAN8RBA0_9PEZI</name>
<dbReference type="InterPro" id="IPR036259">
    <property type="entry name" value="MFS_trans_sf"/>
</dbReference>
<dbReference type="Gene3D" id="1.20.1250.20">
    <property type="entry name" value="MFS general substrate transporter like domains"/>
    <property type="match status" value="1"/>
</dbReference>
<dbReference type="InterPro" id="IPR020846">
    <property type="entry name" value="MFS_dom"/>
</dbReference>
<evidence type="ECO:0000256" key="7">
    <source>
        <dbReference type="SAM" id="Phobius"/>
    </source>
</evidence>
<feature type="transmembrane region" description="Helical" evidence="7">
    <location>
        <begin position="189"/>
        <end position="208"/>
    </location>
</feature>
<dbReference type="SUPFAM" id="SSF103473">
    <property type="entry name" value="MFS general substrate transporter"/>
    <property type="match status" value="1"/>
</dbReference>
<gene>
    <name evidence="9" type="ORF">TWF718_010669</name>
</gene>